<feature type="transmembrane region" description="Helical" evidence="1">
    <location>
        <begin position="235"/>
        <end position="255"/>
    </location>
</feature>
<dbReference type="OrthoDB" id="9797953at2"/>
<dbReference type="InterPro" id="IPR010645">
    <property type="entry name" value="MFS_4"/>
</dbReference>
<feature type="transmembrane region" description="Helical" evidence="1">
    <location>
        <begin position="379"/>
        <end position="401"/>
    </location>
</feature>
<dbReference type="Proteomes" id="UP000234341">
    <property type="component" value="Unassembled WGS sequence"/>
</dbReference>
<dbReference type="PANTHER" id="PTHR23537:SF1">
    <property type="entry name" value="SUGAR TRANSPORTER"/>
    <property type="match status" value="1"/>
</dbReference>
<evidence type="ECO:0000256" key="1">
    <source>
        <dbReference type="SAM" id="Phobius"/>
    </source>
</evidence>
<evidence type="ECO:0000313" key="2">
    <source>
        <dbReference type="EMBL" id="PLQ01655.1"/>
    </source>
</evidence>
<dbReference type="InterPro" id="IPR036259">
    <property type="entry name" value="MFS_trans_sf"/>
</dbReference>
<dbReference type="STRING" id="82633.GCA_000974605_03936"/>
<keyword evidence="1" id="KW-1133">Transmembrane helix</keyword>
<feature type="transmembrane region" description="Helical" evidence="1">
    <location>
        <begin position="150"/>
        <end position="175"/>
    </location>
</feature>
<reference evidence="2 3" key="1">
    <citation type="submission" date="2017-12" db="EMBL/GenBank/DDBJ databases">
        <title>Genome sequence of the active heterotrophic nitrifier-denitrifier, Cupriavidus pauculus UM1.</title>
        <authorList>
            <person name="Putonti C."/>
            <person name="Castignetti D."/>
        </authorList>
    </citation>
    <scope>NUCLEOTIDE SEQUENCE [LARGE SCALE GENOMIC DNA]</scope>
    <source>
        <strain evidence="2 3">UM1</strain>
    </source>
</reference>
<evidence type="ECO:0000313" key="3">
    <source>
        <dbReference type="Proteomes" id="UP000234341"/>
    </source>
</evidence>
<gene>
    <name evidence="2" type="ORF">CYJ10_08280</name>
</gene>
<keyword evidence="1" id="KW-0472">Membrane</keyword>
<proteinExistence type="predicted"/>
<comment type="caution">
    <text evidence="2">The sequence shown here is derived from an EMBL/GenBank/DDBJ whole genome shotgun (WGS) entry which is preliminary data.</text>
</comment>
<feature type="transmembrane region" description="Helical" evidence="1">
    <location>
        <begin position="25"/>
        <end position="46"/>
    </location>
</feature>
<feature type="transmembrane region" description="Helical" evidence="1">
    <location>
        <begin position="181"/>
        <end position="201"/>
    </location>
</feature>
<dbReference type="PANTHER" id="PTHR23537">
    <property type="match status" value="1"/>
</dbReference>
<dbReference type="Pfam" id="PF06779">
    <property type="entry name" value="MFS_4"/>
    <property type="match status" value="1"/>
</dbReference>
<name>A0A2N5CHJ9_9BURK</name>
<sequence>MPRLPLANVDVSASSAAARSTAGPLAVALAGLVSLALAMGIGRFAFTPLLPMMLHDGTVTLAEGSALATLNYIGYLLGAVLCLFIRPDPVRMVRGALALTVVLTLAMALPGGMPAWLAWRTLAGIASALVMVYGTAWCMQRLAELGHPTLGGLMFCGPGIGIVVTGLSAFGMVGAGWQANWGWITFTILGAVMLLPVWRVYGSPAPAPLHGATAGAASAAAPTPRLDVETWALTLAYGLAGFGYIITATFLPVIARHAMPGSVWADLFWPILGAGVAVGAWLATRVGMHHDNRRMMMVLYTLQAVGVGVAAVWPTVAGFALSSLLVGLPFTALVSFAMREARRLWGGRAAKLIGLMTAAYAIGQIAGPPLATALVARTGGFAASLGVAALALLAGALIYLWMWRTMPVGGHTPR</sequence>
<feature type="transmembrane region" description="Helical" evidence="1">
    <location>
        <begin position="66"/>
        <end position="85"/>
    </location>
</feature>
<feature type="transmembrane region" description="Helical" evidence="1">
    <location>
        <begin position="349"/>
        <end position="367"/>
    </location>
</feature>
<dbReference type="CDD" id="cd06180">
    <property type="entry name" value="MFS_YjiJ"/>
    <property type="match status" value="1"/>
</dbReference>
<feature type="transmembrane region" description="Helical" evidence="1">
    <location>
        <begin position="92"/>
        <end position="111"/>
    </location>
</feature>
<dbReference type="AlphaFoldDB" id="A0A2N5CHJ9"/>
<organism evidence="2 3">
    <name type="scientific">Cupriavidus pauculus</name>
    <dbReference type="NCBI Taxonomy" id="82633"/>
    <lineage>
        <taxon>Bacteria</taxon>
        <taxon>Pseudomonadati</taxon>
        <taxon>Pseudomonadota</taxon>
        <taxon>Betaproteobacteria</taxon>
        <taxon>Burkholderiales</taxon>
        <taxon>Burkholderiaceae</taxon>
        <taxon>Cupriavidus</taxon>
    </lineage>
</organism>
<dbReference type="Gene3D" id="1.20.1250.20">
    <property type="entry name" value="MFS general substrate transporter like domains"/>
    <property type="match status" value="2"/>
</dbReference>
<feature type="transmembrane region" description="Helical" evidence="1">
    <location>
        <begin position="267"/>
        <end position="284"/>
    </location>
</feature>
<accession>A0A2N5CHJ9</accession>
<keyword evidence="1" id="KW-0812">Transmembrane</keyword>
<dbReference type="RefSeq" id="WP_101681004.1">
    <property type="nucleotide sequence ID" value="NZ_PJRP01000002.1"/>
</dbReference>
<feature type="transmembrane region" description="Helical" evidence="1">
    <location>
        <begin position="319"/>
        <end position="337"/>
    </location>
</feature>
<dbReference type="EMBL" id="PJRP01000002">
    <property type="protein sequence ID" value="PLQ01655.1"/>
    <property type="molecule type" value="Genomic_DNA"/>
</dbReference>
<protein>
    <submittedName>
        <fullName evidence="2">MFS transporter</fullName>
    </submittedName>
</protein>
<dbReference type="GO" id="GO:0005886">
    <property type="term" value="C:plasma membrane"/>
    <property type="evidence" value="ECO:0007669"/>
    <property type="project" value="TreeGrafter"/>
</dbReference>
<dbReference type="SUPFAM" id="SSF103473">
    <property type="entry name" value="MFS general substrate transporter"/>
    <property type="match status" value="1"/>
</dbReference>